<keyword evidence="3" id="KW-1185">Reference proteome</keyword>
<dbReference type="Proteomes" id="UP000654452">
    <property type="component" value="Unassembled WGS sequence"/>
</dbReference>
<dbReference type="EMBL" id="JAEPIV010000029">
    <property type="protein sequence ID" value="MBK4722748.1"/>
    <property type="molecule type" value="Genomic_DNA"/>
</dbReference>
<organism evidence="2 3">
    <name type="scientific">Azospirillum aestuarii</name>
    <dbReference type="NCBI Taxonomy" id="2802052"/>
    <lineage>
        <taxon>Bacteria</taxon>
        <taxon>Pseudomonadati</taxon>
        <taxon>Pseudomonadota</taxon>
        <taxon>Alphaproteobacteria</taxon>
        <taxon>Rhodospirillales</taxon>
        <taxon>Azospirillaceae</taxon>
        <taxon>Azospirillum</taxon>
    </lineage>
</organism>
<feature type="region of interest" description="Disordered" evidence="1">
    <location>
        <begin position="1"/>
        <end position="38"/>
    </location>
</feature>
<accession>A0ABS1I6Q8</accession>
<gene>
    <name evidence="2" type="ORF">JJL56_28225</name>
</gene>
<name>A0ABS1I6Q8_9PROT</name>
<evidence type="ECO:0000256" key="1">
    <source>
        <dbReference type="SAM" id="MobiDB-lite"/>
    </source>
</evidence>
<evidence type="ECO:0000313" key="2">
    <source>
        <dbReference type="EMBL" id="MBK4722748.1"/>
    </source>
</evidence>
<evidence type="ECO:0000313" key="3">
    <source>
        <dbReference type="Proteomes" id="UP000654452"/>
    </source>
</evidence>
<comment type="caution">
    <text evidence="2">The sequence shown here is derived from an EMBL/GenBank/DDBJ whole genome shotgun (WGS) entry which is preliminary data.</text>
</comment>
<proteinExistence type="predicted"/>
<sequence>MLTRQRRQAGRDGSAASAQNLNPRRHPRKDPGNDQRPDARFEVLDEKELGGRPFLQTGLRFPLHRQFAGKAIPKDLTIPTAEPGEVLGSDAEFNQETVGQVVRQKIKRAAEQLEIAQRPLVDPDD</sequence>
<feature type="compositionally biased region" description="Basic and acidic residues" evidence="1">
    <location>
        <begin position="29"/>
        <end position="38"/>
    </location>
</feature>
<reference evidence="2 3" key="1">
    <citation type="submission" date="2021-01" db="EMBL/GenBank/DDBJ databases">
        <title>Azospirillum sp. YIM DDC1 draft genome.</title>
        <authorList>
            <person name="Wang Y.-X."/>
        </authorList>
    </citation>
    <scope>NUCLEOTIDE SEQUENCE [LARGE SCALE GENOMIC DNA]</scope>
    <source>
        <strain evidence="2 3">YIM DDC1</strain>
    </source>
</reference>
<protein>
    <submittedName>
        <fullName evidence="2">Uncharacterized protein</fullName>
    </submittedName>
</protein>
<dbReference type="RefSeq" id="WP_200487130.1">
    <property type="nucleotide sequence ID" value="NZ_JAEPIV010000029.1"/>
</dbReference>